<dbReference type="OrthoDB" id="3348525at2759"/>
<gene>
    <name evidence="1" type="ORF">Malapachy_2500</name>
</gene>
<proteinExistence type="predicted"/>
<evidence type="ECO:0000313" key="1">
    <source>
        <dbReference type="EMBL" id="KOS15696.1"/>
    </source>
</evidence>
<dbReference type="Proteomes" id="UP000037751">
    <property type="component" value="Unassembled WGS sequence"/>
</dbReference>
<dbReference type="AlphaFoldDB" id="A0A0M8MMW1"/>
<organism evidence="1 2">
    <name type="scientific">Malassezia pachydermatis</name>
    <dbReference type="NCBI Taxonomy" id="77020"/>
    <lineage>
        <taxon>Eukaryota</taxon>
        <taxon>Fungi</taxon>
        <taxon>Dikarya</taxon>
        <taxon>Basidiomycota</taxon>
        <taxon>Ustilaginomycotina</taxon>
        <taxon>Malasseziomycetes</taxon>
        <taxon>Malasseziales</taxon>
        <taxon>Malasseziaceae</taxon>
        <taxon>Malassezia</taxon>
    </lineage>
</organism>
<name>A0A0M8MMW1_9BASI</name>
<keyword evidence="2" id="KW-1185">Reference proteome</keyword>
<accession>A0A0M8MMW1</accession>
<reference evidence="1 2" key="1">
    <citation type="submission" date="2015-07" db="EMBL/GenBank/DDBJ databases">
        <title>Draft Genome Sequence of Malassezia furfur CBS1878 and Malassezia pachydermatis CBS1879.</title>
        <authorList>
            <person name="Triana S."/>
            <person name="Ohm R."/>
            <person name="Gonzalez A."/>
            <person name="DeCock H."/>
            <person name="Restrepo S."/>
            <person name="Celis A."/>
        </authorList>
    </citation>
    <scope>NUCLEOTIDE SEQUENCE [LARGE SCALE GENOMIC DNA]</scope>
    <source>
        <strain evidence="1 2">CBS 1879</strain>
    </source>
</reference>
<sequence>MLLEGLVGVVAAPHGRYIALSTYERDEWRIYVSFDDISRRRPRWWGRALTKKDLESLEAADPAWQAHIRDAWHGRSLQVEMLDYDTPDDDGTEVVVADACRLLVTLESGRVGWELPACTEAEAASISTRMIAHLSLQLTSLEDRAAAQQHTFDHALQEMQHRLDTERAKYRDLLKADRHVRVKYSATSLVHPGRIRYVCA</sequence>
<protein>
    <submittedName>
        <fullName evidence="1">Uncharacterized protein</fullName>
    </submittedName>
</protein>
<dbReference type="RefSeq" id="XP_017993328.1">
    <property type="nucleotide sequence ID" value="XM_018136989.1"/>
</dbReference>
<evidence type="ECO:0000313" key="2">
    <source>
        <dbReference type="Proteomes" id="UP000037751"/>
    </source>
</evidence>
<dbReference type="EMBL" id="LGAV01000002">
    <property type="protein sequence ID" value="KOS15696.1"/>
    <property type="molecule type" value="Genomic_DNA"/>
</dbReference>
<comment type="caution">
    <text evidence="1">The sequence shown here is derived from an EMBL/GenBank/DDBJ whole genome shotgun (WGS) entry which is preliminary data.</text>
</comment>
<dbReference type="VEuPathDB" id="FungiDB:Malapachy_2500"/>
<dbReference type="GeneID" id="28728864"/>